<dbReference type="EMBL" id="JBHRZT010000068">
    <property type="protein sequence ID" value="MFC3885049.1"/>
    <property type="molecule type" value="Genomic_DNA"/>
</dbReference>
<evidence type="ECO:0000256" key="7">
    <source>
        <dbReference type="SAM" id="SignalP"/>
    </source>
</evidence>
<comment type="similarity">
    <text evidence="1">Belongs to the peptidase C40 family.</text>
</comment>
<dbReference type="InterPro" id="IPR000064">
    <property type="entry name" value="NLP_P60_dom"/>
</dbReference>
<keyword evidence="10" id="KW-1185">Reference proteome</keyword>
<keyword evidence="4" id="KW-0378">Hydrolase</keyword>
<evidence type="ECO:0000256" key="2">
    <source>
        <dbReference type="ARBA" id="ARBA00022670"/>
    </source>
</evidence>
<dbReference type="RefSeq" id="WP_377917096.1">
    <property type="nucleotide sequence ID" value="NZ_JBHRZT010000068.1"/>
</dbReference>
<dbReference type="Gene3D" id="3.90.1720.10">
    <property type="entry name" value="endopeptidase domain like (from Nostoc punctiforme)"/>
    <property type="match status" value="1"/>
</dbReference>
<evidence type="ECO:0000313" key="9">
    <source>
        <dbReference type="EMBL" id="MFC3885049.1"/>
    </source>
</evidence>
<sequence length="415" mass="46195">MKRNLVILNTTIMLGVGSIFAIPTVNAESINDMQIKKEKIQQQRAEVQSGIQRTNEEINRLQDEQAKFLEQIKRLSLAINENSNKVQETQNQIDQKTAEIKELESEIAVLKEKFEKRFELLKERARSFQESGGNVSYLEVLLGSSSFGDFIDRAVAVTRIAEADQGILKQTKEDQKNLEDKQASIEKKLADLKSLKTELDGMMAQLTEQKTQKDALVAQLKVKEEENANLKADLQAKDGTLSLQESAVQKDIERELKRNAELEAAKRHAAEKAPKLTEFVGPISGNRGDVVTVGNKWIGNSAYVFGGGRNQYDIANGLFDCSSFVHWAFSQVGINLGPLGSVSTESLKHLGKQVPVNQMQPGDLVFFDTYKKDGHVGIYVGNGKFIGSQSSTGVAIADMSRGYWKQKFNGRVKRI</sequence>
<evidence type="ECO:0000256" key="3">
    <source>
        <dbReference type="ARBA" id="ARBA00022729"/>
    </source>
</evidence>
<dbReference type="Proteomes" id="UP001595752">
    <property type="component" value="Unassembled WGS sequence"/>
</dbReference>
<name>A0ABV8B6P5_9BACI</name>
<dbReference type="Pfam" id="PF00877">
    <property type="entry name" value="NLPC_P60"/>
    <property type="match status" value="1"/>
</dbReference>
<dbReference type="Gene3D" id="6.10.250.3150">
    <property type="match status" value="1"/>
</dbReference>
<comment type="caution">
    <text evidence="9">The sequence shown here is derived from an EMBL/GenBank/DDBJ whole genome shotgun (WGS) entry which is preliminary data.</text>
</comment>
<feature type="domain" description="NlpC/P60" evidence="8">
    <location>
        <begin position="284"/>
        <end position="415"/>
    </location>
</feature>
<dbReference type="PANTHER" id="PTHR47053:SF1">
    <property type="entry name" value="MUREIN DD-ENDOPEPTIDASE MEPH-RELATED"/>
    <property type="match status" value="1"/>
</dbReference>
<keyword evidence="5" id="KW-0788">Thiol protease</keyword>
<organism evidence="9 10">
    <name type="scientific">Bacillus songklensis</name>
    <dbReference type="NCBI Taxonomy" id="1069116"/>
    <lineage>
        <taxon>Bacteria</taxon>
        <taxon>Bacillati</taxon>
        <taxon>Bacillota</taxon>
        <taxon>Bacilli</taxon>
        <taxon>Bacillales</taxon>
        <taxon>Bacillaceae</taxon>
        <taxon>Bacillus</taxon>
    </lineage>
</organism>
<gene>
    <name evidence="9" type="ORF">ACFOU2_16875</name>
</gene>
<evidence type="ECO:0000256" key="5">
    <source>
        <dbReference type="ARBA" id="ARBA00022807"/>
    </source>
</evidence>
<keyword evidence="3 7" id="KW-0732">Signal</keyword>
<keyword evidence="2" id="KW-0645">Protease</keyword>
<dbReference type="PROSITE" id="PS51935">
    <property type="entry name" value="NLPC_P60"/>
    <property type="match status" value="1"/>
</dbReference>
<dbReference type="InterPro" id="IPR051202">
    <property type="entry name" value="Peptidase_C40"/>
</dbReference>
<protein>
    <submittedName>
        <fullName evidence="9">Coiled-coil domain-containing protein</fullName>
    </submittedName>
</protein>
<evidence type="ECO:0000256" key="6">
    <source>
        <dbReference type="SAM" id="Coils"/>
    </source>
</evidence>
<dbReference type="PANTHER" id="PTHR47053">
    <property type="entry name" value="MUREIN DD-ENDOPEPTIDASE MEPH-RELATED"/>
    <property type="match status" value="1"/>
</dbReference>
<dbReference type="SUPFAM" id="SSF54001">
    <property type="entry name" value="Cysteine proteinases"/>
    <property type="match status" value="1"/>
</dbReference>
<reference evidence="10" key="1">
    <citation type="journal article" date="2019" name="Int. J. Syst. Evol. Microbiol.">
        <title>The Global Catalogue of Microorganisms (GCM) 10K type strain sequencing project: providing services to taxonomists for standard genome sequencing and annotation.</title>
        <authorList>
            <consortium name="The Broad Institute Genomics Platform"/>
            <consortium name="The Broad Institute Genome Sequencing Center for Infectious Disease"/>
            <person name="Wu L."/>
            <person name="Ma J."/>
        </authorList>
    </citation>
    <scope>NUCLEOTIDE SEQUENCE [LARGE SCALE GENOMIC DNA]</scope>
    <source>
        <strain evidence="10">CCUG 61889</strain>
    </source>
</reference>
<feature type="coiled-coil region" evidence="6">
    <location>
        <begin position="168"/>
        <end position="272"/>
    </location>
</feature>
<evidence type="ECO:0000313" key="10">
    <source>
        <dbReference type="Proteomes" id="UP001595752"/>
    </source>
</evidence>
<evidence type="ECO:0000259" key="8">
    <source>
        <dbReference type="PROSITE" id="PS51935"/>
    </source>
</evidence>
<feature type="signal peptide" evidence="7">
    <location>
        <begin position="1"/>
        <end position="27"/>
    </location>
</feature>
<evidence type="ECO:0000256" key="4">
    <source>
        <dbReference type="ARBA" id="ARBA00022801"/>
    </source>
</evidence>
<dbReference type="InterPro" id="IPR057309">
    <property type="entry name" value="PcsB_CC"/>
</dbReference>
<proteinExistence type="inferred from homology"/>
<evidence type="ECO:0000256" key="1">
    <source>
        <dbReference type="ARBA" id="ARBA00007074"/>
    </source>
</evidence>
<keyword evidence="6" id="KW-0175">Coiled coil</keyword>
<dbReference type="Pfam" id="PF24568">
    <property type="entry name" value="CC_PcsB"/>
    <property type="match status" value="1"/>
</dbReference>
<feature type="chain" id="PRO_5046712957" evidence="7">
    <location>
        <begin position="28"/>
        <end position="415"/>
    </location>
</feature>
<accession>A0ABV8B6P5</accession>
<dbReference type="InterPro" id="IPR038765">
    <property type="entry name" value="Papain-like_cys_pep_sf"/>
</dbReference>
<feature type="coiled-coil region" evidence="6">
    <location>
        <begin position="26"/>
        <end position="131"/>
    </location>
</feature>